<dbReference type="WBParaSite" id="PS1159_v2.g3423.t1">
    <property type="protein sequence ID" value="PS1159_v2.g3423.t1"/>
    <property type="gene ID" value="PS1159_v2.g3423"/>
</dbReference>
<proteinExistence type="predicted"/>
<name>A0AC35GC55_9BILA</name>
<accession>A0AC35GC55</accession>
<evidence type="ECO:0000313" key="1">
    <source>
        <dbReference type="Proteomes" id="UP000887580"/>
    </source>
</evidence>
<reference evidence="2" key="1">
    <citation type="submission" date="2022-11" db="UniProtKB">
        <authorList>
            <consortium name="WormBaseParasite"/>
        </authorList>
    </citation>
    <scope>IDENTIFICATION</scope>
</reference>
<protein>
    <submittedName>
        <fullName evidence="2">Uncharacterized protein</fullName>
    </submittedName>
</protein>
<dbReference type="Proteomes" id="UP000887580">
    <property type="component" value="Unplaced"/>
</dbReference>
<evidence type="ECO:0000313" key="2">
    <source>
        <dbReference type="WBParaSite" id="PS1159_v2.g3423.t1"/>
    </source>
</evidence>
<organism evidence="1 2">
    <name type="scientific">Panagrolaimus sp. PS1159</name>
    <dbReference type="NCBI Taxonomy" id="55785"/>
    <lineage>
        <taxon>Eukaryota</taxon>
        <taxon>Metazoa</taxon>
        <taxon>Ecdysozoa</taxon>
        <taxon>Nematoda</taxon>
        <taxon>Chromadorea</taxon>
        <taxon>Rhabditida</taxon>
        <taxon>Tylenchina</taxon>
        <taxon>Panagrolaimomorpha</taxon>
        <taxon>Panagrolaimoidea</taxon>
        <taxon>Panagrolaimidae</taxon>
        <taxon>Panagrolaimus</taxon>
    </lineage>
</organism>
<sequence>PNIYRKEKKQNNTFPNKKII</sequence>